<evidence type="ECO:0000313" key="2">
    <source>
        <dbReference type="Proteomes" id="UP000265520"/>
    </source>
</evidence>
<dbReference type="Proteomes" id="UP000265520">
    <property type="component" value="Unassembled WGS sequence"/>
</dbReference>
<reference evidence="1 2" key="1">
    <citation type="journal article" date="2018" name="Front. Plant Sci.">
        <title>Red Clover (Trifolium pratense) and Zigzag Clover (T. medium) - A Picture of Genomic Similarities and Differences.</title>
        <authorList>
            <person name="Dluhosova J."/>
            <person name="Istvanek J."/>
            <person name="Nedelnik J."/>
            <person name="Repkova J."/>
        </authorList>
    </citation>
    <scope>NUCLEOTIDE SEQUENCE [LARGE SCALE GENOMIC DNA]</scope>
    <source>
        <strain evidence="2">cv. 10/8</strain>
        <tissue evidence="1">Leaf</tissue>
    </source>
</reference>
<proteinExistence type="predicted"/>
<protein>
    <submittedName>
        <fullName evidence="1">Uncharacterized protein</fullName>
    </submittedName>
</protein>
<name>A0A392NQE9_9FABA</name>
<comment type="caution">
    <text evidence="1">The sequence shown here is derived from an EMBL/GenBank/DDBJ whole genome shotgun (WGS) entry which is preliminary data.</text>
</comment>
<organism evidence="1 2">
    <name type="scientific">Trifolium medium</name>
    <dbReference type="NCBI Taxonomy" id="97028"/>
    <lineage>
        <taxon>Eukaryota</taxon>
        <taxon>Viridiplantae</taxon>
        <taxon>Streptophyta</taxon>
        <taxon>Embryophyta</taxon>
        <taxon>Tracheophyta</taxon>
        <taxon>Spermatophyta</taxon>
        <taxon>Magnoliopsida</taxon>
        <taxon>eudicotyledons</taxon>
        <taxon>Gunneridae</taxon>
        <taxon>Pentapetalae</taxon>
        <taxon>rosids</taxon>
        <taxon>fabids</taxon>
        <taxon>Fabales</taxon>
        <taxon>Fabaceae</taxon>
        <taxon>Papilionoideae</taxon>
        <taxon>50 kb inversion clade</taxon>
        <taxon>NPAAA clade</taxon>
        <taxon>Hologalegina</taxon>
        <taxon>IRL clade</taxon>
        <taxon>Trifolieae</taxon>
        <taxon>Trifolium</taxon>
    </lineage>
</organism>
<keyword evidence="2" id="KW-1185">Reference proteome</keyword>
<evidence type="ECO:0000313" key="1">
    <source>
        <dbReference type="EMBL" id="MCI01359.1"/>
    </source>
</evidence>
<dbReference type="AlphaFoldDB" id="A0A392NQE9"/>
<feature type="non-terminal residue" evidence="1">
    <location>
        <position position="1"/>
    </location>
</feature>
<dbReference type="EMBL" id="LXQA010045955">
    <property type="protein sequence ID" value="MCI01359.1"/>
    <property type="molecule type" value="Genomic_DNA"/>
</dbReference>
<sequence>PPSLKVNPELMRRCSSMRYCRGRIFKISYLRILQKTRWGDEPDIFQFRLAGEKVTLPRPWSKTEESLFMICRHTLCICVLLIHDVSFAGYNVNALDA</sequence>
<accession>A0A392NQE9</accession>